<proteinExistence type="predicted"/>
<gene>
    <name evidence="1" type="ORF">A9Q75_00035</name>
</gene>
<sequence length="89" mass="10154">MYGCWSLFYKYIPVLLEDARFRKSERFIIKAHFFIKGYSLKKKCNAEYGLLSLPQGAGLETLYAALLILRRGQPFSSINALPKDVSNSS</sequence>
<evidence type="ECO:0000313" key="2">
    <source>
        <dbReference type="Proteomes" id="UP000243053"/>
    </source>
</evidence>
<comment type="caution">
    <text evidence="1">The sequence shown here is derived from an EMBL/GenBank/DDBJ whole genome shotgun (WGS) entry which is preliminary data.</text>
</comment>
<protein>
    <submittedName>
        <fullName evidence="1">Uncharacterized protein</fullName>
    </submittedName>
</protein>
<reference evidence="2" key="1">
    <citation type="journal article" date="2017" name="Proc. Natl. Acad. Sci. U.S.A.">
        <title>Simulation of Deepwater Horizon oil plume reveals substrate specialization within a complex community of hydrocarbon degraders.</title>
        <authorList>
            <person name="Hu P."/>
            <person name="Dubinsky E.A."/>
            <person name="Probst A.J."/>
            <person name="Wang J."/>
            <person name="Sieber C.M.K."/>
            <person name="Tom L.M."/>
            <person name="Gardinali P."/>
            <person name="Banfield J.F."/>
            <person name="Atlas R.M."/>
            <person name="Andersen G.L."/>
        </authorList>
    </citation>
    <scope>NUCLEOTIDE SEQUENCE [LARGE SCALE GENOMIC DNA]</scope>
</reference>
<evidence type="ECO:0000313" key="1">
    <source>
        <dbReference type="EMBL" id="OUR85157.1"/>
    </source>
</evidence>
<accession>A0A1Y5EX51</accession>
<dbReference type="EMBL" id="MAAF01000002">
    <property type="protein sequence ID" value="OUR85157.1"/>
    <property type="molecule type" value="Genomic_DNA"/>
</dbReference>
<name>A0A1Y5EX51_COLPS</name>
<dbReference type="Proteomes" id="UP000243053">
    <property type="component" value="Unassembled WGS sequence"/>
</dbReference>
<dbReference type="AlphaFoldDB" id="A0A1Y5EX51"/>
<organism evidence="1 2">
    <name type="scientific">Colwellia psychrerythraea</name>
    <name type="common">Vibrio psychroerythus</name>
    <dbReference type="NCBI Taxonomy" id="28229"/>
    <lineage>
        <taxon>Bacteria</taxon>
        <taxon>Pseudomonadati</taxon>
        <taxon>Pseudomonadota</taxon>
        <taxon>Gammaproteobacteria</taxon>
        <taxon>Alteromonadales</taxon>
        <taxon>Colwelliaceae</taxon>
        <taxon>Colwellia</taxon>
    </lineage>
</organism>